<dbReference type="InterPro" id="IPR002549">
    <property type="entry name" value="AI-2E-like"/>
</dbReference>
<keyword evidence="5 8" id="KW-0812">Transmembrane</keyword>
<keyword evidence="7 8" id="KW-0472">Membrane</keyword>
<accession>A0A3B0YQA5</accession>
<evidence type="ECO:0000256" key="4">
    <source>
        <dbReference type="ARBA" id="ARBA00022475"/>
    </source>
</evidence>
<feature type="transmembrane region" description="Helical" evidence="8">
    <location>
        <begin position="224"/>
        <end position="248"/>
    </location>
</feature>
<proteinExistence type="inferred from homology"/>
<name>A0A3B0YQA5_9ZZZZ</name>
<reference evidence="9" key="1">
    <citation type="submission" date="2018-06" db="EMBL/GenBank/DDBJ databases">
        <authorList>
            <person name="Zhirakovskaya E."/>
        </authorList>
    </citation>
    <scope>NUCLEOTIDE SEQUENCE</scope>
</reference>
<evidence type="ECO:0000256" key="8">
    <source>
        <dbReference type="SAM" id="Phobius"/>
    </source>
</evidence>
<evidence type="ECO:0000313" key="9">
    <source>
        <dbReference type="EMBL" id="VAW81621.1"/>
    </source>
</evidence>
<dbReference type="GO" id="GO:0055085">
    <property type="term" value="P:transmembrane transport"/>
    <property type="evidence" value="ECO:0007669"/>
    <property type="project" value="TreeGrafter"/>
</dbReference>
<feature type="transmembrane region" description="Helical" evidence="8">
    <location>
        <begin position="321"/>
        <end position="346"/>
    </location>
</feature>
<sequence>MDVIRDWFKRYFSDPQVVILISVLVVSFVVILSIGDLVAPVLTSIVVAYLLQGPIKWLEKIRVPSSLALIIVFLCFIVLMVLILVWLVPTMLQEVPKFFTEYLPTAIRSIKVELVEWVNKLDNKHAGEASKQAGIFIDNFDKALKGMGQKILASSWDSVKLLINAVVFIVLMPMLVYFFLKDKKAILEWMRRFYPKNMELTNSVWYDLNEQIGNYIRGKIFEVLLVWVITYVAFLSFGMQYAFLLAAMVGLSALIPYIGAVIVTIPVVIFAYTGFLVVPDALNAPAPDYSSFWGVIIVYLVIQAVDGVVVVPLLFSEVVKLHPIAIVMAVLVFGGLWGFWGVFFAIPLASLVQAILNAWPRTAIVEQESKTS</sequence>
<protein>
    <submittedName>
        <fullName evidence="9">Permease PerM (= YfgO)</fullName>
    </submittedName>
</protein>
<dbReference type="EMBL" id="UOFL01000222">
    <property type="protein sequence ID" value="VAW81621.1"/>
    <property type="molecule type" value="Genomic_DNA"/>
</dbReference>
<dbReference type="AlphaFoldDB" id="A0A3B0YQA5"/>
<feature type="transmembrane region" description="Helical" evidence="8">
    <location>
        <begin position="161"/>
        <end position="180"/>
    </location>
</feature>
<keyword evidence="3" id="KW-0813">Transport</keyword>
<dbReference type="GO" id="GO:0005886">
    <property type="term" value="C:plasma membrane"/>
    <property type="evidence" value="ECO:0007669"/>
    <property type="project" value="UniProtKB-SubCell"/>
</dbReference>
<keyword evidence="4" id="KW-1003">Cell membrane</keyword>
<comment type="subcellular location">
    <subcellularLocation>
        <location evidence="1">Cell membrane</location>
        <topology evidence="1">Multi-pass membrane protein</topology>
    </subcellularLocation>
</comment>
<feature type="transmembrane region" description="Helical" evidence="8">
    <location>
        <begin position="12"/>
        <end position="31"/>
    </location>
</feature>
<feature type="transmembrane region" description="Helical" evidence="8">
    <location>
        <begin position="254"/>
        <end position="278"/>
    </location>
</feature>
<evidence type="ECO:0000256" key="6">
    <source>
        <dbReference type="ARBA" id="ARBA00022989"/>
    </source>
</evidence>
<evidence type="ECO:0000256" key="3">
    <source>
        <dbReference type="ARBA" id="ARBA00022448"/>
    </source>
</evidence>
<evidence type="ECO:0000256" key="7">
    <source>
        <dbReference type="ARBA" id="ARBA00023136"/>
    </source>
</evidence>
<dbReference type="PANTHER" id="PTHR21716">
    <property type="entry name" value="TRANSMEMBRANE PROTEIN"/>
    <property type="match status" value="1"/>
</dbReference>
<dbReference type="PANTHER" id="PTHR21716:SF53">
    <property type="entry name" value="PERMEASE PERM-RELATED"/>
    <property type="match status" value="1"/>
</dbReference>
<gene>
    <name evidence="9" type="ORF">MNBD_GAMMA12-703</name>
</gene>
<comment type="similarity">
    <text evidence="2">Belongs to the autoinducer-2 exporter (AI-2E) (TC 2.A.86) family.</text>
</comment>
<evidence type="ECO:0000256" key="2">
    <source>
        <dbReference type="ARBA" id="ARBA00009773"/>
    </source>
</evidence>
<evidence type="ECO:0000256" key="5">
    <source>
        <dbReference type="ARBA" id="ARBA00022692"/>
    </source>
</evidence>
<keyword evidence="6 8" id="KW-1133">Transmembrane helix</keyword>
<feature type="transmembrane region" description="Helical" evidence="8">
    <location>
        <begin position="67"/>
        <end position="88"/>
    </location>
</feature>
<feature type="transmembrane region" description="Helical" evidence="8">
    <location>
        <begin position="37"/>
        <end position="55"/>
    </location>
</feature>
<feature type="transmembrane region" description="Helical" evidence="8">
    <location>
        <begin position="290"/>
        <end position="315"/>
    </location>
</feature>
<evidence type="ECO:0000256" key="1">
    <source>
        <dbReference type="ARBA" id="ARBA00004651"/>
    </source>
</evidence>
<dbReference type="Pfam" id="PF01594">
    <property type="entry name" value="AI-2E_transport"/>
    <property type="match status" value="1"/>
</dbReference>
<organism evidence="9">
    <name type="scientific">hydrothermal vent metagenome</name>
    <dbReference type="NCBI Taxonomy" id="652676"/>
    <lineage>
        <taxon>unclassified sequences</taxon>
        <taxon>metagenomes</taxon>
        <taxon>ecological metagenomes</taxon>
    </lineage>
</organism>